<protein>
    <submittedName>
        <fullName evidence="1">Uncharacterized protein</fullName>
    </submittedName>
</protein>
<dbReference type="OrthoDB" id="894042at2"/>
<dbReference type="AlphaFoldDB" id="A0A512B5R4"/>
<sequence>MRPLIAILLLLVYTCTGTTFRQLQQAPVLVEHFREHQIMDKEINFFEFLARHYLNGNAKDADYTRDQQLPLKSNDFIVSTTAGFFMPAFFPILNFNYPALIPDYGQVPNDNFRPSQFLSQIWQPPKSC</sequence>
<keyword evidence="2" id="KW-1185">Reference proteome</keyword>
<reference evidence="1 2" key="1">
    <citation type="submission" date="2019-07" db="EMBL/GenBank/DDBJ databases">
        <title>Whole genome shotgun sequence of Adhaeribacter aerolatus NBRC 106133.</title>
        <authorList>
            <person name="Hosoyama A."/>
            <person name="Uohara A."/>
            <person name="Ohji S."/>
            <person name="Ichikawa N."/>
        </authorList>
    </citation>
    <scope>NUCLEOTIDE SEQUENCE [LARGE SCALE GENOMIC DNA]</scope>
    <source>
        <strain evidence="1 2">NBRC 106133</strain>
    </source>
</reference>
<comment type="caution">
    <text evidence="1">The sequence shown here is derived from an EMBL/GenBank/DDBJ whole genome shotgun (WGS) entry which is preliminary data.</text>
</comment>
<proteinExistence type="predicted"/>
<organism evidence="1 2">
    <name type="scientific">Adhaeribacter aerolatus</name>
    <dbReference type="NCBI Taxonomy" id="670289"/>
    <lineage>
        <taxon>Bacteria</taxon>
        <taxon>Pseudomonadati</taxon>
        <taxon>Bacteroidota</taxon>
        <taxon>Cytophagia</taxon>
        <taxon>Cytophagales</taxon>
        <taxon>Hymenobacteraceae</taxon>
        <taxon>Adhaeribacter</taxon>
    </lineage>
</organism>
<evidence type="ECO:0000313" key="2">
    <source>
        <dbReference type="Proteomes" id="UP000321532"/>
    </source>
</evidence>
<dbReference type="RefSeq" id="WP_146904627.1">
    <property type="nucleotide sequence ID" value="NZ_BJYS01000051.1"/>
</dbReference>
<accession>A0A512B5R4</accession>
<dbReference type="Proteomes" id="UP000321532">
    <property type="component" value="Unassembled WGS sequence"/>
</dbReference>
<evidence type="ECO:0000313" key="1">
    <source>
        <dbReference type="EMBL" id="GEO07117.1"/>
    </source>
</evidence>
<gene>
    <name evidence="1" type="ORF">AAE02nite_47810</name>
</gene>
<name>A0A512B5R4_9BACT</name>
<dbReference type="EMBL" id="BJYS01000051">
    <property type="protein sequence ID" value="GEO07117.1"/>
    <property type="molecule type" value="Genomic_DNA"/>
</dbReference>